<keyword evidence="2" id="KW-1185">Reference proteome</keyword>
<comment type="caution">
    <text evidence="1">The sequence shown here is derived from an EMBL/GenBank/DDBJ whole genome shotgun (WGS) entry which is preliminary data.</text>
</comment>
<gene>
    <name evidence="1" type="ORF">Aam_039_031</name>
</gene>
<proteinExistence type="predicted"/>
<evidence type="ECO:0000313" key="1">
    <source>
        <dbReference type="EMBL" id="GAN80149.1"/>
    </source>
</evidence>
<reference evidence="1 2" key="1">
    <citation type="submission" date="2012-11" db="EMBL/GenBank/DDBJ databases">
        <title>Whole genome sequence of Acidocella aminolytica 101 = DSM 11237.</title>
        <authorList>
            <person name="Azuma Y."/>
            <person name="Higashiura N."/>
            <person name="Hirakawa H."/>
            <person name="Matsushita K."/>
        </authorList>
    </citation>
    <scope>NUCLEOTIDE SEQUENCE [LARGE SCALE GENOMIC DNA]</scope>
    <source>
        <strain evidence="2">101 / DSM 11237</strain>
    </source>
</reference>
<accession>A0A0D6PH55</accession>
<protein>
    <submittedName>
        <fullName evidence="1">Uncharacterized protein</fullName>
    </submittedName>
</protein>
<dbReference type="EMBL" id="BANC01000039">
    <property type="protein sequence ID" value="GAN80149.1"/>
    <property type="molecule type" value="Genomic_DNA"/>
</dbReference>
<dbReference type="AlphaFoldDB" id="A0A0D6PH55"/>
<evidence type="ECO:0000313" key="2">
    <source>
        <dbReference type="Proteomes" id="UP000032668"/>
    </source>
</evidence>
<name>A0A0D6PH55_9PROT</name>
<dbReference type="Proteomes" id="UP000032668">
    <property type="component" value="Unassembled WGS sequence"/>
</dbReference>
<sequence length="143" mass="15148">MPLAVKVVPVQVWCRPGPGLYQEAVPVILGPLAARTGADGGGFGKAAGGDVRLACGAAAGCVAQAESRQAASREMAKAGAKRERLCRAAPQGVWVVTTMQGLWDKNEAFAWQTVLGRYVGPETAWRSGCLYGRHFTFFGNRLN</sequence>
<organism evidence="1 2">
    <name type="scientific">Acidocella aminolytica 101 = DSM 11237</name>
    <dbReference type="NCBI Taxonomy" id="1120923"/>
    <lineage>
        <taxon>Bacteria</taxon>
        <taxon>Pseudomonadati</taxon>
        <taxon>Pseudomonadota</taxon>
        <taxon>Alphaproteobacteria</taxon>
        <taxon>Acetobacterales</taxon>
        <taxon>Acidocellaceae</taxon>
        <taxon>Acidocella</taxon>
    </lineage>
</organism>